<gene>
    <name evidence="2" type="ORF">PANT_6d00048</name>
</gene>
<accession>M9MAZ5</accession>
<dbReference type="AlphaFoldDB" id="M9MAZ5"/>
<sequence length="123" mass="13481">MQVPQAEKKVGGQRRRASTSVLTRGRGNPPVYLPARPLARTLATPSKSSDLAIRLATVSIPSRLSTFARPWSSLQLLLIVLLLWQATLYLRSCCPLTAFARSGTSSRLSIAWQHHCSSSFSFA</sequence>
<evidence type="ECO:0000256" key="1">
    <source>
        <dbReference type="SAM" id="MobiDB-lite"/>
    </source>
</evidence>
<evidence type="ECO:0000313" key="3">
    <source>
        <dbReference type="Proteomes" id="UP000011976"/>
    </source>
</evidence>
<name>M9MAZ5_PSEA3</name>
<organism evidence="2 3">
    <name type="scientific">Pseudozyma antarctica (strain T-34)</name>
    <name type="common">Yeast</name>
    <name type="synonym">Candida antarctica</name>
    <dbReference type="NCBI Taxonomy" id="1151754"/>
    <lineage>
        <taxon>Eukaryota</taxon>
        <taxon>Fungi</taxon>
        <taxon>Dikarya</taxon>
        <taxon>Basidiomycota</taxon>
        <taxon>Ustilaginomycotina</taxon>
        <taxon>Ustilaginomycetes</taxon>
        <taxon>Ustilaginales</taxon>
        <taxon>Ustilaginaceae</taxon>
        <taxon>Moesziomyces</taxon>
    </lineage>
</organism>
<evidence type="ECO:0000313" key="2">
    <source>
        <dbReference type="EMBL" id="GAC72053.1"/>
    </source>
</evidence>
<protein>
    <submittedName>
        <fullName evidence="2">Uncharacterized protein</fullName>
    </submittedName>
</protein>
<dbReference type="EMBL" id="DF196772">
    <property type="protein sequence ID" value="GAC72053.1"/>
    <property type="molecule type" value="Genomic_DNA"/>
</dbReference>
<proteinExistence type="predicted"/>
<reference evidence="3" key="1">
    <citation type="journal article" date="2013" name="Genome Announc.">
        <title>Genome sequence of the basidiomycetous yeast Pseudozyma antarctica T-34, a producer of the glycolipid biosurfactants mannosylerythritol lipids.</title>
        <authorList>
            <person name="Morita T."/>
            <person name="Koike H."/>
            <person name="Koyama Y."/>
            <person name="Hagiwara H."/>
            <person name="Ito E."/>
            <person name="Fukuoka T."/>
            <person name="Imura T."/>
            <person name="Machida M."/>
            <person name="Kitamoto D."/>
        </authorList>
    </citation>
    <scope>NUCLEOTIDE SEQUENCE [LARGE SCALE GENOMIC DNA]</scope>
    <source>
        <strain evidence="3">T-34</strain>
    </source>
</reference>
<dbReference type="Proteomes" id="UP000011976">
    <property type="component" value="Unassembled WGS sequence"/>
</dbReference>
<feature type="region of interest" description="Disordered" evidence="1">
    <location>
        <begin position="1"/>
        <end position="28"/>
    </location>
</feature>
<feature type="compositionally biased region" description="Basic and acidic residues" evidence="1">
    <location>
        <begin position="1"/>
        <end position="10"/>
    </location>
</feature>